<comment type="caution">
    <text evidence="2">The sequence shown here is derived from an EMBL/GenBank/DDBJ whole genome shotgun (WGS) entry which is preliminary data.</text>
</comment>
<evidence type="ECO:0000313" key="3">
    <source>
        <dbReference type="Proteomes" id="UP001604336"/>
    </source>
</evidence>
<evidence type="ECO:0000256" key="1">
    <source>
        <dbReference type="SAM" id="MobiDB-lite"/>
    </source>
</evidence>
<gene>
    <name evidence="2" type="ORF">Adt_23307</name>
</gene>
<reference evidence="3" key="1">
    <citation type="submission" date="2024-07" db="EMBL/GenBank/DDBJ databases">
        <title>Two chromosome-level genome assemblies of Korean endemic species Abeliophyllum distichum and Forsythia ovata (Oleaceae).</title>
        <authorList>
            <person name="Jang H."/>
        </authorList>
    </citation>
    <scope>NUCLEOTIDE SEQUENCE [LARGE SCALE GENOMIC DNA]</scope>
</reference>
<accession>A0ABD1SAI2</accession>
<dbReference type="AlphaFoldDB" id="A0ABD1SAI2"/>
<proteinExistence type="predicted"/>
<organism evidence="2 3">
    <name type="scientific">Abeliophyllum distichum</name>
    <dbReference type="NCBI Taxonomy" id="126358"/>
    <lineage>
        <taxon>Eukaryota</taxon>
        <taxon>Viridiplantae</taxon>
        <taxon>Streptophyta</taxon>
        <taxon>Embryophyta</taxon>
        <taxon>Tracheophyta</taxon>
        <taxon>Spermatophyta</taxon>
        <taxon>Magnoliopsida</taxon>
        <taxon>eudicotyledons</taxon>
        <taxon>Gunneridae</taxon>
        <taxon>Pentapetalae</taxon>
        <taxon>asterids</taxon>
        <taxon>lamiids</taxon>
        <taxon>Lamiales</taxon>
        <taxon>Oleaceae</taxon>
        <taxon>Forsythieae</taxon>
        <taxon>Abeliophyllum</taxon>
    </lineage>
</organism>
<dbReference type="Proteomes" id="UP001604336">
    <property type="component" value="Unassembled WGS sequence"/>
</dbReference>
<dbReference type="EMBL" id="JBFOLK010000007">
    <property type="protein sequence ID" value="KAL2497757.1"/>
    <property type="molecule type" value="Genomic_DNA"/>
</dbReference>
<feature type="region of interest" description="Disordered" evidence="1">
    <location>
        <begin position="13"/>
        <end position="34"/>
    </location>
</feature>
<keyword evidence="3" id="KW-1185">Reference proteome</keyword>
<protein>
    <submittedName>
        <fullName evidence="2">Uncharacterized protein</fullName>
    </submittedName>
</protein>
<feature type="compositionally biased region" description="Basic and acidic residues" evidence="1">
    <location>
        <begin position="19"/>
        <end position="34"/>
    </location>
</feature>
<evidence type="ECO:0000313" key="2">
    <source>
        <dbReference type="EMBL" id="KAL2497757.1"/>
    </source>
</evidence>
<name>A0ABD1SAI2_9LAMI</name>
<sequence>MREACIEARRVPSARGFRSKGESPSRRDSLQRRVSKWERLATEGSLQVGETCSRGESQVEEACSRGESQVGRGLQQRRVSKWKRLAIEANPQWERLTAEATW</sequence>